<feature type="domain" description="Effector-associated" evidence="2">
    <location>
        <begin position="230"/>
        <end position="299"/>
    </location>
</feature>
<dbReference type="SUPFAM" id="SSF50494">
    <property type="entry name" value="Trypsin-like serine proteases"/>
    <property type="match status" value="1"/>
</dbReference>
<comment type="caution">
    <text evidence="4">The sequence shown here is derived from an EMBL/GenBank/DDBJ whole genome shotgun (WGS) entry which is preliminary data.</text>
</comment>
<dbReference type="InterPro" id="IPR009003">
    <property type="entry name" value="Peptidase_S1_PA"/>
</dbReference>
<dbReference type="Pfam" id="PF13365">
    <property type="entry name" value="Trypsin_2"/>
    <property type="match status" value="1"/>
</dbReference>
<evidence type="ECO:0000313" key="5">
    <source>
        <dbReference type="Proteomes" id="UP001551189"/>
    </source>
</evidence>
<feature type="domain" description="vWA-MoxR associated protein middle region 0" evidence="1">
    <location>
        <begin position="304"/>
        <end position="392"/>
    </location>
</feature>
<dbReference type="Pfam" id="PF19916">
    <property type="entry name" value="VMAP-M0"/>
    <property type="match status" value="1"/>
</dbReference>
<dbReference type="Pfam" id="PF20028">
    <property type="entry name" value="VMAP-C"/>
    <property type="match status" value="1"/>
</dbReference>
<gene>
    <name evidence="4" type="ORF">ABZ931_31545</name>
</gene>
<dbReference type="InterPro" id="IPR045431">
    <property type="entry name" value="EAD2"/>
</dbReference>
<sequence length="645" mass="68848">MADEQSRVQTVVIKGSTGRVTGSGFMLTPNLVLTCAHVVADALGTAPSGDRPRGEVQVRLPALLTDLRAEVMAGGWLPLGDDRQGDLAVLSLLAPAAQSVPAPRMDRPRAGAAVHLYGYDQQVGLRRWNGVVRHTPAAGSVAWTRLEFTHREPRPGVSGGPVIDSDTGAVVGMLLAAGRDDDAGAVGWMLPVRDALDHVPVRRPRGDRRGLTAREAGVLAESLTEALVPAGPGAVDLLVRLVPPAIAGAMPRSPVPRVQLMMLVMTCARHANGLRALTAALETLVPGSVELESFTTLVDKLTAQPLLLPAERLALHELLARAADPTRERPGLGDVAALVDRAVELEDAPVTEGEPPPLLTFVSGVAERAAPTTHSPLLLWVRDVARRLGIDVPRGGAEPKRHSGPVVLKFTLTEAGWEPGRYEAFARLLPDPDGDPVPLGGSDGPIPLTAVRDLVQDTLQDATRRLGGDRDRLRVEFELPRRLLELDVESWPADGAAEGRSIGMLHPVTVRVGRKSGDAEPGWRERWRRLGTQRDRSPSTWLEGSGRRVLCVDPSGEMEPSAPRPLDAALAAGVTVALWSRTGDAEIEARIEELVAHTDLAALPEAVLALRRESVAAWADNIVLLYDDPRSSAPEPPLLDPFPAS</sequence>
<feature type="domain" description="vWA-MoxR associated protein C-terminal" evidence="3">
    <location>
        <begin position="422"/>
        <end position="629"/>
    </location>
</feature>
<dbReference type="InterPro" id="IPR045450">
    <property type="entry name" value="VMAP_C"/>
</dbReference>
<proteinExistence type="predicted"/>
<dbReference type="Proteomes" id="UP001551189">
    <property type="component" value="Unassembled WGS sequence"/>
</dbReference>
<evidence type="ECO:0000259" key="2">
    <source>
        <dbReference type="Pfam" id="PF19956"/>
    </source>
</evidence>
<accession>A0ABV3B7U3</accession>
<reference evidence="4 5" key="1">
    <citation type="submission" date="2024-06" db="EMBL/GenBank/DDBJ databases">
        <title>The Natural Products Discovery Center: Release of the First 8490 Sequenced Strains for Exploring Actinobacteria Biosynthetic Diversity.</title>
        <authorList>
            <person name="Kalkreuter E."/>
            <person name="Kautsar S.A."/>
            <person name="Yang D."/>
            <person name="Bader C.D."/>
            <person name="Teijaro C.N."/>
            <person name="Fluegel L."/>
            <person name="Davis C.M."/>
            <person name="Simpson J.R."/>
            <person name="Lauterbach L."/>
            <person name="Steele A.D."/>
            <person name="Gui C."/>
            <person name="Meng S."/>
            <person name="Li G."/>
            <person name="Viehrig K."/>
            <person name="Ye F."/>
            <person name="Su P."/>
            <person name="Kiefer A.F."/>
            <person name="Nichols A."/>
            <person name="Cepeda A.J."/>
            <person name="Yan W."/>
            <person name="Fan B."/>
            <person name="Jiang Y."/>
            <person name="Adhikari A."/>
            <person name="Zheng C.-J."/>
            <person name="Schuster L."/>
            <person name="Cowan T.M."/>
            <person name="Smanski M.J."/>
            <person name="Chevrette M.G."/>
            <person name="De Carvalho L.P.S."/>
            <person name="Shen B."/>
        </authorList>
    </citation>
    <scope>NUCLEOTIDE SEQUENCE [LARGE SCALE GENOMIC DNA]</scope>
    <source>
        <strain evidence="4 5">NPDC046851</strain>
    </source>
</reference>
<dbReference type="InterPro" id="IPR045555">
    <property type="entry name" value="VMAP-M0"/>
</dbReference>
<name>A0ABV3B7U3_9ACTN</name>
<dbReference type="EMBL" id="JBEYXT010000210">
    <property type="protein sequence ID" value="MEU6805503.1"/>
    <property type="molecule type" value="Genomic_DNA"/>
</dbReference>
<dbReference type="RefSeq" id="WP_359700248.1">
    <property type="nucleotide sequence ID" value="NZ_JBEYXT010000210.1"/>
</dbReference>
<evidence type="ECO:0000313" key="4">
    <source>
        <dbReference type="EMBL" id="MEU6805503.1"/>
    </source>
</evidence>
<protein>
    <submittedName>
        <fullName evidence="4">Trypsin-like peptidase domain-containing protein</fullName>
    </submittedName>
</protein>
<organism evidence="4 5">
    <name type="scientific">Streptomyces neyagawaensis</name>
    <dbReference type="NCBI Taxonomy" id="42238"/>
    <lineage>
        <taxon>Bacteria</taxon>
        <taxon>Bacillati</taxon>
        <taxon>Actinomycetota</taxon>
        <taxon>Actinomycetes</taxon>
        <taxon>Kitasatosporales</taxon>
        <taxon>Streptomycetaceae</taxon>
        <taxon>Streptomyces</taxon>
    </lineage>
</organism>
<keyword evidence="5" id="KW-1185">Reference proteome</keyword>
<dbReference type="Gene3D" id="2.40.10.120">
    <property type="match status" value="1"/>
</dbReference>
<evidence type="ECO:0000259" key="1">
    <source>
        <dbReference type="Pfam" id="PF19916"/>
    </source>
</evidence>
<evidence type="ECO:0000259" key="3">
    <source>
        <dbReference type="Pfam" id="PF20028"/>
    </source>
</evidence>
<dbReference type="Pfam" id="PF19956">
    <property type="entry name" value="EAD2"/>
    <property type="match status" value="1"/>
</dbReference>